<dbReference type="AlphaFoldDB" id="A0A317XQN1"/>
<feature type="region of interest" description="Disordered" evidence="1">
    <location>
        <begin position="35"/>
        <end position="77"/>
    </location>
</feature>
<feature type="chain" id="PRO_5016423968" evidence="2">
    <location>
        <begin position="27"/>
        <end position="141"/>
    </location>
</feature>
<organism evidence="3 4">
    <name type="scientific">Testicularia cyperi</name>
    <dbReference type="NCBI Taxonomy" id="1882483"/>
    <lineage>
        <taxon>Eukaryota</taxon>
        <taxon>Fungi</taxon>
        <taxon>Dikarya</taxon>
        <taxon>Basidiomycota</taxon>
        <taxon>Ustilaginomycotina</taxon>
        <taxon>Ustilaginomycetes</taxon>
        <taxon>Ustilaginales</taxon>
        <taxon>Anthracoideaceae</taxon>
        <taxon>Testicularia</taxon>
    </lineage>
</organism>
<proteinExistence type="predicted"/>
<sequence>MADVGCWCGTHSWCLLAAQATLVVTAGRSRVIAQMSSAHPSKRCPREDLGRTDGGGDGVGDADLPETGHTRSSEDVEKCERVERGRSVLYCEETEWSEMHRTDHKMSLQVHDRPIAFVEIIGWPILTADRLELKDMLQRWA</sequence>
<keyword evidence="4" id="KW-1185">Reference proteome</keyword>
<evidence type="ECO:0000256" key="2">
    <source>
        <dbReference type="SAM" id="SignalP"/>
    </source>
</evidence>
<gene>
    <name evidence="3" type="ORF">BCV70DRAFT_206379</name>
</gene>
<evidence type="ECO:0000313" key="4">
    <source>
        <dbReference type="Proteomes" id="UP000246740"/>
    </source>
</evidence>
<feature type="compositionally biased region" description="Basic and acidic residues" evidence="1">
    <location>
        <begin position="66"/>
        <end position="77"/>
    </location>
</feature>
<evidence type="ECO:0000313" key="3">
    <source>
        <dbReference type="EMBL" id="PWZ00093.1"/>
    </source>
</evidence>
<evidence type="ECO:0000256" key="1">
    <source>
        <dbReference type="SAM" id="MobiDB-lite"/>
    </source>
</evidence>
<dbReference type="InParanoid" id="A0A317XQN1"/>
<feature type="signal peptide" evidence="2">
    <location>
        <begin position="1"/>
        <end position="26"/>
    </location>
</feature>
<protein>
    <submittedName>
        <fullName evidence="3">Uncharacterized protein</fullName>
    </submittedName>
</protein>
<name>A0A317XQN1_9BASI</name>
<keyword evidence="2" id="KW-0732">Signal</keyword>
<dbReference type="Proteomes" id="UP000246740">
    <property type="component" value="Unassembled WGS sequence"/>
</dbReference>
<dbReference type="EMBL" id="KZ819193">
    <property type="protein sequence ID" value="PWZ00093.1"/>
    <property type="molecule type" value="Genomic_DNA"/>
</dbReference>
<accession>A0A317XQN1</accession>
<reference evidence="3 4" key="1">
    <citation type="journal article" date="2018" name="Mol. Biol. Evol.">
        <title>Broad Genomic Sampling Reveals a Smut Pathogenic Ancestry of the Fungal Clade Ustilaginomycotina.</title>
        <authorList>
            <person name="Kijpornyongpan T."/>
            <person name="Mondo S.J."/>
            <person name="Barry K."/>
            <person name="Sandor L."/>
            <person name="Lee J."/>
            <person name="Lipzen A."/>
            <person name="Pangilinan J."/>
            <person name="LaButti K."/>
            <person name="Hainaut M."/>
            <person name="Henrissat B."/>
            <person name="Grigoriev I.V."/>
            <person name="Spatafora J.W."/>
            <person name="Aime M.C."/>
        </authorList>
    </citation>
    <scope>NUCLEOTIDE SEQUENCE [LARGE SCALE GENOMIC DNA]</scope>
    <source>
        <strain evidence="3 4">MCA 3645</strain>
    </source>
</reference>